<dbReference type="EMBL" id="GL437132">
    <property type="protein sequence ID" value="EFN70964.1"/>
    <property type="molecule type" value="Genomic_DNA"/>
</dbReference>
<keyword evidence="2" id="KW-0812">Transmembrane</keyword>
<dbReference type="OrthoDB" id="6366728at2759"/>
<dbReference type="InParanoid" id="E2A6K7"/>
<feature type="transmembrane region" description="Helical" evidence="2">
    <location>
        <begin position="39"/>
        <end position="59"/>
    </location>
</feature>
<feature type="transmembrane region" description="Helical" evidence="2">
    <location>
        <begin position="394"/>
        <end position="414"/>
    </location>
</feature>
<dbReference type="Proteomes" id="UP000000311">
    <property type="component" value="Unassembled WGS sequence"/>
</dbReference>
<feature type="transmembrane region" description="Helical" evidence="2">
    <location>
        <begin position="79"/>
        <end position="98"/>
    </location>
</feature>
<dbReference type="AlphaFoldDB" id="E2A6K7"/>
<evidence type="ECO:0000256" key="2">
    <source>
        <dbReference type="SAM" id="Phobius"/>
    </source>
</evidence>
<evidence type="ECO:0000256" key="1">
    <source>
        <dbReference type="SAM" id="MobiDB-lite"/>
    </source>
</evidence>
<keyword evidence="4" id="KW-1185">Reference proteome</keyword>
<evidence type="ECO:0000313" key="3">
    <source>
        <dbReference type="EMBL" id="EFN70964.1"/>
    </source>
</evidence>
<feature type="transmembrane region" description="Helical" evidence="2">
    <location>
        <begin position="340"/>
        <end position="358"/>
    </location>
</feature>
<protein>
    <submittedName>
        <fullName evidence="3">Uncharacterized protein</fullName>
    </submittedName>
</protein>
<sequence length="512" mass="60325">MKFFERPKCLTEAIAPVITLDRLMGLRVFEYPRGQPRPLLSLIYLLLLYCLYYSGSWYLGEEYYLIVKLMKLEYFLYKVLNYITVAMIIVKLLLGWWYTKGNKTVEIIYSIYGCDEASGVQEEIQQFGIQILQSPVRFFAYGISLDNHVLTMGNKTIEIIYSIYGCDEASGVQEEIQQFSIQILQSPVIFFAYGISLDNHVLTTRFNACYKRIFEIDETLRQLGLMIHQFGIQILQSPVRFFAYGISLDNHVLTMVCRRMLQLSKMFQPKTMHEMIMPLLVANFALGIGIWTNKRGRILNFAYSFICLVSYCVLMRYSIEYIYIYYTQKSNQFGLMTFRAMFYANMCSTLFLVPSGWLRKKYMKMALMRIMMCEKTMEQMGIQKNYRKLYLNQLYALVFIVLTFIIFIIISYDGMFVKDTPMHVKIVLMLAINYPIALLYVSDVSFLQWIRYAKLRFEQLNNLLQRMLTTTPDSPQHKRVLKMKDEWNKTSTSVTQQDRRSEENTNTMRAVK</sequence>
<accession>E2A6K7</accession>
<feature type="region of interest" description="Disordered" evidence="1">
    <location>
        <begin position="473"/>
        <end position="512"/>
    </location>
</feature>
<proteinExistence type="predicted"/>
<evidence type="ECO:0000313" key="4">
    <source>
        <dbReference type="Proteomes" id="UP000000311"/>
    </source>
</evidence>
<keyword evidence="2" id="KW-1133">Transmembrane helix</keyword>
<name>E2A6K7_CAMFO</name>
<reference evidence="3 4" key="1">
    <citation type="journal article" date="2010" name="Science">
        <title>Genomic comparison of the ants Camponotus floridanus and Harpegnathos saltator.</title>
        <authorList>
            <person name="Bonasio R."/>
            <person name="Zhang G."/>
            <person name="Ye C."/>
            <person name="Mutti N.S."/>
            <person name="Fang X."/>
            <person name="Qin N."/>
            <person name="Donahue G."/>
            <person name="Yang P."/>
            <person name="Li Q."/>
            <person name="Li C."/>
            <person name="Zhang P."/>
            <person name="Huang Z."/>
            <person name="Berger S.L."/>
            <person name="Reinberg D."/>
            <person name="Wang J."/>
            <person name="Liebig J."/>
        </authorList>
    </citation>
    <scope>NUCLEOTIDE SEQUENCE [LARGE SCALE GENOMIC DNA]</scope>
    <source>
        <strain evidence="4">C129</strain>
    </source>
</reference>
<feature type="transmembrane region" description="Helical" evidence="2">
    <location>
        <begin position="298"/>
        <end position="319"/>
    </location>
</feature>
<keyword evidence="2" id="KW-0472">Membrane</keyword>
<organism evidence="4">
    <name type="scientific">Camponotus floridanus</name>
    <name type="common">Florida carpenter ant</name>
    <dbReference type="NCBI Taxonomy" id="104421"/>
    <lineage>
        <taxon>Eukaryota</taxon>
        <taxon>Metazoa</taxon>
        <taxon>Ecdysozoa</taxon>
        <taxon>Arthropoda</taxon>
        <taxon>Hexapoda</taxon>
        <taxon>Insecta</taxon>
        <taxon>Pterygota</taxon>
        <taxon>Neoptera</taxon>
        <taxon>Endopterygota</taxon>
        <taxon>Hymenoptera</taxon>
        <taxon>Apocrita</taxon>
        <taxon>Aculeata</taxon>
        <taxon>Formicoidea</taxon>
        <taxon>Formicidae</taxon>
        <taxon>Formicinae</taxon>
        <taxon>Camponotus</taxon>
    </lineage>
</organism>
<gene>
    <name evidence="3" type="ORF">EAG_16320</name>
</gene>
<feature type="transmembrane region" description="Helical" evidence="2">
    <location>
        <begin position="426"/>
        <end position="450"/>
    </location>
</feature>